<evidence type="ECO:0000256" key="9">
    <source>
        <dbReference type="SAM" id="Phobius"/>
    </source>
</evidence>
<dbReference type="InterPro" id="IPR004648">
    <property type="entry name" value="Oligpept_transpt"/>
</dbReference>
<feature type="transmembrane region" description="Helical" evidence="9">
    <location>
        <begin position="286"/>
        <end position="308"/>
    </location>
</feature>
<reference evidence="10" key="1">
    <citation type="submission" date="2020-05" db="EMBL/GenBank/DDBJ databases">
        <title>Mycena genomes resolve the evolution of fungal bioluminescence.</title>
        <authorList>
            <person name="Tsai I.J."/>
        </authorList>
    </citation>
    <scope>NUCLEOTIDE SEQUENCE</scope>
    <source>
        <strain evidence="10">160909Yilan</strain>
    </source>
</reference>
<keyword evidence="8 9" id="KW-0472">Membrane</keyword>
<feature type="transmembrane region" description="Helical" evidence="9">
    <location>
        <begin position="752"/>
        <end position="773"/>
    </location>
</feature>
<gene>
    <name evidence="10" type="ORF">MSAN_00425900</name>
</gene>
<evidence type="ECO:0000256" key="1">
    <source>
        <dbReference type="ARBA" id="ARBA00004141"/>
    </source>
</evidence>
<comment type="similarity">
    <text evidence="2">Belongs to the oligopeptide OPT transporter family.</text>
</comment>
<feature type="transmembrane region" description="Helical" evidence="9">
    <location>
        <begin position="184"/>
        <end position="203"/>
    </location>
</feature>
<dbReference type="Proteomes" id="UP000623467">
    <property type="component" value="Unassembled WGS sequence"/>
</dbReference>
<comment type="caution">
    <text evidence="10">The sequence shown here is derived from an EMBL/GenBank/DDBJ whole genome shotgun (WGS) entry which is preliminary data.</text>
</comment>
<feature type="transmembrane region" description="Helical" evidence="9">
    <location>
        <begin position="384"/>
        <end position="404"/>
    </location>
</feature>
<proteinExistence type="inferred from homology"/>
<dbReference type="GO" id="GO:0015031">
    <property type="term" value="P:protein transport"/>
    <property type="evidence" value="ECO:0007669"/>
    <property type="project" value="UniProtKB-KW"/>
</dbReference>
<evidence type="ECO:0000256" key="2">
    <source>
        <dbReference type="ARBA" id="ARBA00008807"/>
    </source>
</evidence>
<evidence type="ECO:0000256" key="4">
    <source>
        <dbReference type="ARBA" id="ARBA00022692"/>
    </source>
</evidence>
<evidence type="ECO:0000256" key="7">
    <source>
        <dbReference type="ARBA" id="ARBA00022989"/>
    </source>
</evidence>
<keyword evidence="11" id="KW-1185">Reference proteome</keyword>
<feature type="transmembrane region" description="Helical" evidence="9">
    <location>
        <begin position="793"/>
        <end position="816"/>
    </location>
</feature>
<dbReference type="NCBIfam" id="TIGR00728">
    <property type="entry name" value="OPT_sfam"/>
    <property type="match status" value="1"/>
</dbReference>
<dbReference type="Pfam" id="PF03169">
    <property type="entry name" value="OPT"/>
    <property type="match status" value="1"/>
</dbReference>
<dbReference type="GO" id="GO:0016020">
    <property type="term" value="C:membrane"/>
    <property type="evidence" value="ECO:0007669"/>
    <property type="project" value="UniProtKB-SubCell"/>
</dbReference>
<evidence type="ECO:0000313" key="10">
    <source>
        <dbReference type="EMBL" id="KAF7375383.1"/>
    </source>
</evidence>
<feature type="transmembrane region" description="Helical" evidence="9">
    <location>
        <begin position="424"/>
        <end position="446"/>
    </location>
</feature>
<evidence type="ECO:0000256" key="3">
    <source>
        <dbReference type="ARBA" id="ARBA00022448"/>
    </source>
</evidence>
<comment type="subcellular location">
    <subcellularLocation>
        <location evidence="1">Membrane</location>
        <topology evidence="1">Multi-pass membrane protein</topology>
    </subcellularLocation>
</comment>
<keyword evidence="4 9" id="KW-0812">Transmembrane</keyword>
<protein>
    <submittedName>
        <fullName evidence="10">OPT-domain-containing protein</fullName>
    </submittedName>
</protein>
<keyword evidence="7 9" id="KW-1133">Transmembrane helix</keyword>
<dbReference type="NCBIfam" id="TIGR00727">
    <property type="entry name" value="ISP4_OPT"/>
    <property type="match status" value="1"/>
</dbReference>
<accession>A0A8H6ZAM1</accession>
<evidence type="ECO:0000256" key="8">
    <source>
        <dbReference type="ARBA" id="ARBA00023136"/>
    </source>
</evidence>
<sequence>MVPLQDGSFEAVIHLASFTQCRRIRFYICFRIVTSVPFDQYRYTQMSKTHYLEKAPSSESFVDKAPDLVDVDVIAADIQAVAEDVLEAAEYAKTMSPEEVETVIHRIVDEHSNDPNFPSHVLDAANRYLFDTDLKEQPGEYQRLYDELKVEAAMIVINSPYAEVRAVIDNHDDVNMPANTFRTWIIGSILVAAGAFLNQFFSIRYPAIGVGSNVAQILAVPLGKLMELLPTTEFETFGYTWSLNPGPFNPKEHMLITIMANVGFITPYTSNIIWIQYLPLYFNQSWALGFGYQILVALSTNLIGYGLAGLTRRFLVYPASAIWPGNLAQIALNRAFHADKATVANGWSISRLRWFLYCFGAMFVYFWFPDFICISLSYFNWMTWISPTNVSLAAITGSMFGLGFNPLPTFDWNQMIIDPLINPFFTTFNFFLGTLITFPIIAAIWYTNTWNTGYLPINSNYVFDNTGNLYDVAEAVGTDMLFNQTMYENYSPAYLSASYAMEYGVFFALYTATLSYAFLNYRREIIHGFRSILSREKTSSMHKDVHVRLMENYKEVPEWQYFMQVLLSDGSLWFTHFHTRVLVFAVVVGAVGIGVYPTNTSPAVVLYGVFLAMIFCVPVGIIAAITNMEVTLNVLAEFFGGLWFNGNATAMNYFKTYGYITTSQTISFASDLKLAHYMHIPPQLTFSAQIYATVISTFVCTGILNFQMTQIPGVCTPDQPNHFICPGVNTFFTASVLWGTLGPKRMFGPGGIYNGLLWCFLIGAILPIPIYYLRKKVKALEFIHMPVLLVGGLVWSPYSLANVWPAVPIAYLFNVFIKKRYIAWWSKYNYVTTTAFSAAIAICGIVIFFAIEWPGVQINWSGNTRPLEGCDAMGCTRLPIPDQGWFGPGVGEFH</sequence>
<name>A0A8H6ZAM1_9AGAR</name>
<evidence type="ECO:0000256" key="6">
    <source>
        <dbReference type="ARBA" id="ARBA00022927"/>
    </source>
</evidence>
<dbReference type="PANTHER" id="PTHR22601">
    <property type="entry name" value="ISP4 LIKE PROTEIN"/>
    <property type="match status" value="1"/>
</dbReference>
<dbReference type="EMBL" id="JACAZH010000002">
    <property type="protein sequence ID" value="KAF7375383.1"/>
    <property type="molecule type" value="Genomic_DNA"/>
</dbReference>
<dbReference type="AlphaFoldDB" id="A0A8H6ZAM1"/>
<keyword evidence="3" id="KW-0813">Transport</keyword>
<dbReference type="GO" id="GO:0035673">
    <property type="term" value="F:oligopeptide transmembrane transporter activity"/>
    <property type="evidence" value="ECO:0007669"/>
    <property type="project" value="InterPro"/>
</dbReference>
<feature type="transmembrane region" description="Helical" evidence="9">
    <location>
        <begin position="828"/>
        <end position="851"/>
    </location>
</feature>
<keyword evidence="5" id="KW-0571">Peptide transport</keyword>
<feature type="transmembrane region" description="Helical" evidence="9">
    <location>
        <begin position="254"/>
        <end position="274"/>
    </location>
</feature>
<dbReference type="OrthoDB" id="9986677at2759"/>
<evidence type="ECO:0000256" key="5">
    <source>
        <dbReference type="ARBA" id="ARBA00022856"/>
    </source>
</evidence>
<keyword evidence="6" id="KW-0653">Protein transport</keyword>
<feature type="transmembrane region" description="Helical" evidence="9">
    <location>
        <begin position="503"/>
        <end position="521"/>
    </location>
</feature>
<organism evidence="10 11">
    <name type="scientific">Mycena sanguinolenta</name>
    <dbReference type="NCBI Taxonomy" id="230812"/>
    <lineage>
        <taxon>Eukaryota</taxon>
        <taxon>Fungi</taxon>
        <taxon>Dikarya</taxon>
        <taxon>Basidiomycota</taxon>
        <taxon>Agaricomycotina</taxon>
        <taxon>Agaricomycetes</taxon>
        <taxon>Agaricomycetidae</taxon>
        <taxon>Agaricales</taxon>
        <taxon>Marasmiineae</taxon>
        <taxon>Mycenaceae</taxon>
        <taxon>Mycena</taxon>
    </lineage>
</organism>
<evidence type="ECO:0000313" key="11">
    <source>
        <dbReference type="Proteomes" id="UP000623467"/>
    </source>
</evidence>
<feature type="transmembrane region" description="Helical" evidence="9">
    <location>
        <begin position="604"/>
        <end position="625"/>
    </location>
</feature>
<feature type="transmembrane region" description="Helical" evidence="9">
    <location>
        <begin position="354"/>
        <end position="378"/>
    </location>
</feature>
<feature type="transmembrane region" description="Helical" evidence="9">
    <location>
        <begin position="314"/>
        <end position="333"/>
    </location>
</feature>
<dbReference type="InterPro" id="IPR004813">
    <property type="entry name" value="OPT"/>
</dbReference>
<feature type="transmembrane region" description="Helical" evidence="9">
    <location>
        <begin position="581"/>
        <end position="598"/>
    </location>
</feature>